<gene>
    <name evidence="16" type="ORF">F480_07440</name>
</gene>
<dbReference type="GO" id="GO:0051301">
    <property type="term" value="P:cell division"/>
    <property type="evidence" value="ECO:0007669"/>
    <property type="project" value="UniProtKB-KW"/>
</dbReference>
<feature type="domain" description="FtsX extracellular" evidence="15">
    <location>
        <begin position="62"/>
        <end position="159"/>
    </location>
</feature>
<dbReference type="InterPro" id="IPR004513">
    <property type="entry name" value="FtsX"/>
</dbReference>
<feature type="transmembrane region" description="Helical" evidence="13">
    <location>
        <begin position="273"/>
        <end position="293"/>
    </location>
</feature>
<dbReference type="Proteomes" id="UP000078358">
    <property type="component" value="Unassembled WGS sequence"/>
</dbReference>
<reference evidence="16 17" key="1">
    <citation type="submission" date="2014-01" db="EMBL/GenBank/DDBJ databases">
        <authorList>
            <person name="Zuccon D."/>
        </authorList>
    </citation>
    <scope>NUCLEOTIDE SEQUENCE [LARGE SCALE GENOMIC DNA]</scope>
    <source>
        <strain evidence="16 17">Y31</strain>
    </source>
</reference>
<dbReference type="NCBIfam" id="TIGR00439">
    <property type="entry name" value="FtsX_Gneg"/>
    <property type="match status" value="1"/>
</dbReference>
<keyword evidence="10 12" id="KW-0472">Membrane</keyword>
<evidence type="ECO:0000256" key="12">
    <source>
        <dbReference type="PIRNR" id="PIRNR003097"/>
    </source>
</evidence>
<feature type="domain" description="ABC3 transporter permease C-terminal" evidence="14">
    <location>
        <begin position="185"/>
        <end position="298"/>
    </location>
</feature>
<dbReference type="PANTHER" id="PTHR47755:SF1">
    <property type="entry name" value="CELL DIVISION PROTEIN FTSX"/>
    <property type="match status" value="1"/>
</dbReference>
<evidence type="ECO:0000256" key="8">
    <source>
        <dbReference type="ARBA" id="ARBA00022692"/>
    </source>
</evidence>
<name>A0A179CWC5_BIBTR</name>
<feature type="transmembrane region" description="Helical" evidence="13">
    <location>
        <begin position="24"/>
        <end position="47"/>
    </location>
</feature>
<evidence type="ECO:0000256" key="7">
    <source>
        <dbReference type="ARBA" id="ARBA00022618"/>
    </source>
</evidence>
<comment type="subunit">
    <text evidence="3">Forms a membrane-associated complex with FtsE.</text>
</comment>
<comment type="caution">
    <text evidence="16">The sequence shown here is derived from an EMBL/GenBank/DDBJ whole genome shotgun (WGS) entry which is preliminary data.</text>
</comment>
<evidence type="ECO:0000256" key="2">
    <source>
        <dbReference type="ARBA" id="ARBA00007379"/>
    </source>
</evidence>
<keyword evidence="7 12" id="KW-0132">Cell division</keyword>
<dbReference type="InterPro" id="IPR040690">
    <property type="entry name" value="FtsX_ECD"/>
</dbReference>
<protein>
    <recommendedName>
        <fullName evidence="4 12">Cell division protein FtsX</fullName>
    </recommendedName>
</protein>
<evidence type="ECO:0000256" key="4">
    <source>
        <dbReference type="ARBA" id="ARBA00021907"/>
    </source>
</evidence>
<keyword evidence="8 13" id="KW-0812">Transmembrane</keyword>
<dbReference type="GO" id="GO:0032153">
    <property type="term" value="C:cell division site"/>
    <property type="evidence" value="ECO:0007669"/>
    <property type="project" value="TreeGrafter"/>
</dbReference>
<dbReference type="Pfam" id="PF02687">
    <property type="entry name" value="FtsX"/>
    <property type="match status" value="1"/>
</dbReference>
<feature type="transmembrane region" description="Helical" evidence="13">
    <location>
        <begin position="175"/>
        <end position="196"/>
    </location>
</feature>
<dbReference type="AlphaFoldDB" id="A0A179CWC5"/>
<comment type="subcellular location">
    <subcellularLocation>
        <location evidence="1">Cell inner membrane</location>
        <topology evidence="1">Multi-pass membrane protein</topology>
    </subcellularLocation>
</comment>
<keyword evidence="9 13" id="KW-1133">Transmembrane helix</keyword>
<comment type="similarity">
    <text evidence="2 12">Belongs to the ABC-4 integral membrane protein family. FtsX subfamily.</text>
</comment>
<keyword evidence="11 12" id="KW-0131">Cell cycle</keyword>
<accession>A0A179CWC5</accession>
<evidence type="ECO:0000256" key="1">
    <source>
        <dbReference type="ARBA" id="ARBA00004429"/>
    </source>
</evidence>
<evidence type="ECO:0000256" key="11">
    <source>
        <dbReference type="ARBA" id="ARBA00023306"/>
    </source>
</evidence>
<dbReference type="RefSeq" id="WP_015433393.1">
    <property type="nucleotide sequence ID" value="NZ_JACI01000002.1"/>
</dbReference>
<keyword evidence="5 12" id="KW-1003">Cell membrane</keyword>
<dbReference type="PATRIC" id="fig|1261658.3.peg.1482"/>
<evidence type="ECO:0000256" key="13">
    <source>
        <dbReference type="SAM" id="Phobius"/>
    </source>
</evidence>
<evidence type="ECO:0000256" key="5">
    <source>
        <dbReference type="ARBA" id="ARBA00022475"/>
    </source>
</evidence>
<dbReference type="Pfam" id="PF18075">
    <property type="entry name" value="FtsX_ECD"/>
    <property type="match status" value="1"/>
</dbReference>
<dbReference type="EMBL" id="JACI01000002">
    <property type="protein sequence ID" value="OAQ14216.1"/>
    <property type="molecule type" value="Genomic_DNA"/>
</dbReference>
<dbReference type="InterPro" id="IPR003838">
    <property type="entry name" value="ABC3_permease_C"/>
</dbReference>
<evidence type="ECO:0000313" key="16">
    <source>
        <dbReference type="EMBL" id="OAQ14216.1"/>
    </source>
</evidence>
<sequence length="308" mass="35222">MNFLSMQTRYILRSVWQDLLKRKFATFLTVLVIAVSLTIPTVSYLLWKNTSQAVSQFYPEPELTIYLHKNLAEHDVNAVVENIRRFENEKMENLHYISRQQSMEEFRAWSATLSDALDILDDNPLPAVVVLKPKKAFRSTNHMITFRDGLQQIKGVQDVRLDNDWIAKLAALSTLIARVAITCTLLMFFAVFLVISNSVRSDVANRRASIDVMQLLGATDYFISRPFVYVAMIYGFLGSLLAMLFSMMTISYFTGVVRYVADMFTVKFEIHGFNASEMLLIVVSSVFLGWLSANIATNRYIQKIGGRY</sequence>
<comment type="function">
    <text evidence="12">Part of the ABC transporter FtsEX involved in cellular division.</text>
</comment>
<evidence type="ECO:0000259" key="14">
    <source>
        <dbReference type="Pfam" id="PF02687"/>
    </source>
</evidence>
<feature type="transmembrane region" description="Helical" evidence="13">
    <location>
        <begin position="227"/>
        <end position="253"/>
    </location>
</feature>
<dbReference type="Gene3D" id="3.30.70.3040">
    <property type="match status" value="1"/>
</dbReference>
<evidence type="ECO:0000256" key="6">
    <source>
        <dbReference type="ARBA" id="ARBA00022519"/>
    </source>
</evidence>
<dbReference type="InterPro" id="IPR047590">
    <property type="entry name" value="FtsX_proteobact-type"/>
</dbReference>
<evidence type="ECO:0000256" key="10">
    <source>
        <dbReference type="ARBA" id="ARBA00023136"/>
    </source>
</evidence>
<evidence type="ECO:0000256" key="9">
    <source>
        <dbReference type="ARBA" id="ARBA00022989"/>
    </source>
</evidence>
<dbReference type="PIRSF" id="PIRSF003097">
    <property type="entry name" value="FtsX"/>
    <property type="match status" value="1"/>
</dbReference>
<evidence type="ECO:0000259" key="15">
    <source>
        <dbReference type="Pfam" id="PF18075"/>
    </source>
</evidence>
<evidence type="ECO:0000256" key="3">
    <source>
        <dbReference type="ARBA" id="ARBA00011160"/>
    </source>
</evidence>
<dbReference type="PANTHER" id="PTHR47755">
    <property type="entry name" value="CELL DIVISION PROTEIN FTSX"/>
    <property type="match status" value="1"/>
</dbReference>
<organism evidence="16 17">
    <name type="scientific">Bibersteinia trehalosi Y31</name>
    <dbReference type="NCBI Taxonomy" id="1261658"/>
    <lineage>
        <taxon>Bacteria</taxon>
        <taxon>Pseudomonadati</taxon>
        <taxon>Pseudomonadota</taxon>
        <taxon>Gammaproteobacteria</taxon>
        <taxon>Pasteurellales</taxon>
        <taxon>Pasteurellaceae</taxon>
        <taxon>Bibersteinia</taxon>
    </lineage>
</organism>
<dbReference type="GO" id="GO:0005886">
    <property type="term" value="C:plasma membrane"/>
    <property type="evidence" value="ECO:0007669"/>
    <property type="project" value="UniProtKB-SubCell"/>
</dbReference>
<keyword evidence="6 12" id="KW-0997">Cell inner membrane</keyword>
<evidence type="ECO:0000313" key="17">
    <source>
        <dbReference type="Proteomes" id="UP000078358"/>
    </source>
</evidence>
<proteinExistence type="inferred from homology"/>